<proteinExistence type="predicted"/>
<sequence length="446" mass="50456">TCMAGPCAGAGMASGGVSRVYLRVHLQVFSVVTEAQICGVMHWNRFATNIAICFYSIPAGTCNTGCGSPAGAPVRCPDIGQRVEVWLKSDTQWNDLLLRPCSTIQPIYELFQHLIDIPRHAHLVKTIILDCFDDLEYYNEAEREAVDKIDVHTFAKEIQNRGLPPILVSKVVERVHWAVALSLLSLLPNLEGAPLRWIDMWGDTRQGIPLDAESLFPAFSYPSLIEIAACRVAPRSRKDDNDVKIFSQADVTRRYNESDVKAVELLDSYIDSDTLARFLRLPRALKKFVYIESDDCFTLTSRSEVDFRRALDYISGTVEILVLELNNDAILRAGTWSLSYFKCIRTLSISYKLLVAEDRKSVVDRLPPLLEVLFLRILRRHALEDESIIDCFETILMRKSQDVLAHLEVISQSNPGCDWSRLKDLAAEKGVKIGPYDLIPDRYIRY</sequence>
<dbReference type="Proteomes" id="UP000789525">
    <property type="component" value="Unassembled WGS sequence"/>
</dbReference>
<protein>
    <submittedName>
        <fullName evidence="1">5553_t:CDS:1</fullName>
    </submittedName>
</protein>
<keyword evidence="2" id="KW-1185">Reference proteome</keyword>
<evidence type="ECO:0000313" key="2">
    <source>
        <dbReference type="Proteomes" id="UP000789525"/>
    </source>
</evidence>
<evidence type="ECO:0000313" key="1">
    <source>
        <dbReference type="EMBL" id="CAG8569286.1"/>
    </source>
</evidence>
<dbReference type="EMBL" id="CAJVPT010010332">
    <property type="protein sequence ID" value="CAG8569286.1"/>
    <property type="molecule type" value="Genomic_DNA"/>
</dbReference>
<accession>A0ACA9M4X6</accession>
<organism evidence="1 2">
    <name type="scientific">Acaulospora colombiana</name>
    <dbReference type="NCBI Taxonomy" id="27376"/>
    <lineage>
        <taxon>Eukaryota</taxon>
        <taxon>Fungi</taxon>
        <taxon>Fungi incertae sedis</taxon>
        <taxon>Mucoromycota</taxon>
        <taxon>Glomeromycotina</taxon>
        <taxon>Glomeromycetes</taxon>
        <taxon>Diversisporales</taxon>
        <taxon>Acaulosporaceae</taxon>
        <taxon>Acaulospora</taxon>
    </lineage>
</organism>
<comment type="caution">
    <text evidence="1">The sequence shown here is derived from an EMBL/GenBank/DDBJ whole genome shotgun (WGS) entry which is preliminary data.</text>
</comment>
<gene>
    <name evidence="1" type="ORF">ACOLOM_LOCUS5538</name>
</gene>
<feature type="non-terminal residue" evidence="1">
    <location>
        <position position="1"/>
    </location>
</feature>
<name>A0ACA9M4X6_9GLOM</name>
<reference evidence="1" key="1">
    <citation type="submission" date="2021-06" db="EMBL/GenBank/DDBJ databases">
        <authorList>
            <person name="Kallberg Y."/>
            <person name="Tangrot J."/>
            <person name="Rosling A."/>
        </authorList>
    </citation>
    <scope>NUCLEOTIDE SEQUENCE</scope>
    <source>
        <strain evidence="1">CL356</strain>
    </source>
</reference>